<evidence type="ECO:0000313" key="3">
    <source>
        <dbReference type="Proteomes" id="UP000325577"/>
    </source>
</evidence>
<sequence>MEVANTTESREGADFEHAAFVPRGIKLLDLPVIDARVIPGYPSYEYLPLVRIHLSGSKRISRDVKEARSTATPIKIVLPEKVFLRWQMTRTPNNMISPEQPLPPPEAADDDSVAHV</sequence>
<feature type="region of interest" description="Disordered" evidence="1">
    <location>
        <begin position="93"/>
        <end position="116"/>
    </location>
</feature>
<reference evidence="2 3" key="1">
    <citation type="submission" date="2019-09" db="EMBL/GenBank/DDBJ databases">
        <title>A chromosome-level genome assembly of the Chinese tupelo Nyssa sinensis.</title>
        <authorList>
            <person name="Yang X."/>
            <person name="Kang M."/>
            <person name="Yang Y."/>
            <person name="Xiong H."/>
            <person name="Wang M."/>
            <person name="Zhang Z."/>
            <person name="Wang Z."/>
            <person name="Wu H."/>
            <person name="Ma T."/>
            <person name="Liu J."/>
            <person name="Xi Z."/>
        </authorList>
    </citation>
    <scope>NUCLEOTIDE SEQUENCE [LARGE SCALE GENOMIC DNA]</scope>
    <source>
        <strain evidence="2">J267</strain>
        <tissue evidence="2">Leaf</tissue>
    </source>
</reference>
<proteinExistence type="predicted"/>
<dbReference type="EMBL" id="CM018033">
    <property type="protein sequence ID" value="KAA8544651.1"/>
    <property type="molecule type" value="Genomic_DNA"/>
</dbReference>
<protein>
    <submittedName>
        <fullName evidence="2">Uncharacterized protein</fullName>
    </submittedName>
</protein>
<gene>
    <name evidence="2" type="ORF">F0562_019435</name>
</gene>
<dbReference type="Proteomes" id="UP000325577">
    <property type="component" value="Linkage Group LG10"/>
</dbReference>
<organism evidence="2 3">
    <name type="scientific">Nyssa sinensis</name>
    <dbReference type="NCBI Taxonomy" id="561372"/>
    <lineage>
        <taxon>Eukaryota</taxon>
        <taxon>Viridiplantae</taxon>
        <taxon>Streptophyta</taxon>
        <taxon>Embryophyta</taxon>
        <taxon>Tracheophyta</taxon>
        <taxon>Spermatophyta</taxon>
        <taxon>Magnoliopsida</taxon>
        <taxon>eudicotyledons</taxon>
        <taxon>Gunneridae</taxon>
        <taxon>Pentapetalae</taxon>
        <taxon>asterids</taxon>
        <taxon>Cornales</taxon>
        <taxon>Nyssaceae</taxon>
        <taxon>Nyssa</taxon>
    </lineage>
</organism>
<keyword evidence="3" id="KW-1185">Reference proteome</keyword>
<accession>A0A5J5BTR0</accession>
<evidence type="ECO:0000313" key="2">
    <source>
        <dbReference type="EMBL" id="KAA8544651.1"/>
    </source>
</evidence>
<feature type="compositionally biased region" description="Acidic residues" evidence="1">
    <location>
        <begin position="107"/>
        <end position="116"/>
    </location>
</feature>
<dbReference type="AlphaFoldDB" id="A0A5J5BTR0"/>
<evidence type="ECO:0000256" key="1">
    <source>
        <dbReference type="SAM" id="MobiDB-lite"/>
    </source>
</evidence>
<name>A0A5J5BTR0_9ASTE</name>